<dbReference type="PROSITE" id="PS51885">
    <property type="entry name" value="NEPRILYSIN"/>
    <property type="match status" value="1"/>
</dbReference>
<dbReference type="Proteomes" id="UP000821866">
    <property type="component" value="Chromosome 6"/>
</dbReference>
<comment type="caution">
    <text evidence="3">The sequence shown here is derived from an EMBL/GenBank/DDBJ whole genome shotgun (WGS) entry which is preliminary data.</text>
</comment>
<keyword evidence="2" id="KW-0472">Membrane</keyword>
<protein>
    <recommendedName>
        <fullName evidence="5">M13 family peptidase</fullName>
    </recommendedName>
</protein>
<dbReference type="GO" id="GO:0016485">
    <property type="term" value="P:protein processing"/>
    <property type="evidence" value="ECO:0007669"/>
    <property type="project" value="TreeGrafter"/>
</dbReference>
<dbReference type="VEuPathDB" id="VectorBase:LOC119161280"/>
<evidence type="ECO:0000313" key="4">
    <source>
        <dbReference type="Proteomes" id="UP000821866"/>
    </source>
</evidence>
<organism evidence="3 4">
    <name type="scientific">Rhipicephalus microplus</name>
    <name type="common">Cattle tick</name>
    <name type="synonym">Boophilus microplus</name>
    <dbReference type="NCBI Taxonomy" id="6941"/>
    <lineage>
        <taxon>Eukaryota</taxon>
        <taxon>Metazoa</taxon>
        <taxon>Ecdysozoa</taxon>
        <taxon>Arthropoda</taxon>
        <taxon>Chelicerata</taxon>
        <taxon>Arachnida</taxon>
        <taxon>Acari</taxon>
        <taxon>Parasitiformes</taxon>
        <taxon>Ixodida</taxon>
        <taxon>Ixodoidea</taxon>
        <taxon>Ixodidae</taxon>
        <taxon>Rhipicephalinae</taxon>
        <taxon>Rhipicephalus</taxon>
        <taxon>Boophilus</taxon>
    </lineage>
</organism>
<dbReference type="GO" id="GO:0004222">
    <property type="term" value="F:metalloendopeptidase activity"/>
    <property type="evidence" value="ECO:0007669"/>
    <property type="project" value="InterPro"/>
</dbReference>
<dbReference type="EMBL" id="JABSTU010000008">
    <property type="protein sequence ID" value="KAH8024365.1"/>
    <property type="molecule type" value="Genomic_DNA"/>
</dbReference>
<dbReference type="Gene3D" id="3.40.390.10">
    <property type="entry name" value="Collagenase (Catalytic Domain)"/>
    <property type="match status" value="2"/>
</dbReference>
<dbReference type="InterPro" id="IPR024079">
    <property type="entry name" value="MetalloPept_cat_dom_sf"/>
</dbReference>
<dbReference type="PANTHER" id="PTHR11733:SF241">
    <property type="entry name" value="GH26575P-RELATED"/>
    <property type="match status" value="1"/>
</dbReference>
<feature type="region of interest" description="Disordered" evidence="1">
    <location>
        <begin position="1"/>
        <end position="54"/>
    </location>
</feature>
<feature type="compositionally biased region" description="Polar residues" evidence="1">
    <location>
        <begin position="24"/>
        <end position="33"/>
    </location>
</feature>
<evidence type="ECO:0000313" key="3">
    <source>
        <dbReference type="EMBL" id="KAH8024365.1"/>
    </source>
</evidence>
<keyword evidence="4" id="KW-1185">Reference proteome</keyword>
<dbReference type="InterPro" id="IPR000718">
    <property type="entry name" value="Peptidase_M13"/>
</dbReference>
<dbReference type="PANTHER" id="PTHR11733">
    <property type="entry name" value="ZINC METALLOPROTEASE FAMILY M13 NEPRILYSIN-RELATED"/>
    <property type="match status" value="1"/>
</dbReference>
<evidence type="ECO:0000256" key="1">
    <source>
        <dbReference type="SAM" id="MobiDB-lite"/>
    </source>
</evidence>
<feature type="transmembrane region" description="Helical" evidence="2">
    <location>
        <begin position="126"/>
        <end position="151"/>
    </location>
</feature>
<dbReference type="AlphaFoldDB" id="A0A9J6DQ42"/>
<proteinExistence type="predicted"/>
<evidence type="ECO:0008006" key="5">
    <source>
        <dbReference type="Google" id="ProtNLM"/>
    </source>
</evidence>
<gene>
    <name evidence="3" type="ORF">HPB51_022849</name>
</gene>
<keyword evidence="2" id="KW-0812">Transmembrane</keyword>
<feature type="transmembrane region" description="Helical" evidence="2">
    <location>
        <begin position="556"/>
        <end position="577"/>
    </location>
</feature>
<feature type="region of interest" description="Disordered" evidence="1">
    <location>
        <begin position="67"/>
        <end position="100"/>
    </location>
</feature>
<reference evidence="3" key="2">
    <citation type="submission" date="2021-09" db="EMBL/GenBank/DDBJ databases">
        <authorList>
            <person name="Jia N."/>
            <person name="Wang J."/>
            <person name="Shi W."/>
            <person name="Du L."/>
            <person name="Sun Y."/>
            <person name="Zhan W."/>
            <person name="Jiang J."/>
            <person name="Wang Q."/>
            <person name="Zhang B."/>
            <person name="Ji P."/>
            <person name="Sakyi L.B."/>
            <person name="Cui X."/>
            <person name="Yuan T."/>
            <person name="Jiang B."/>
            <person name="Yang W."/>
            <person name="Lam T.T.-Y."/>
            <person name="Chang Q."/>
            <person name="Ding S."/>
            <person name="Wang X."/>
            <person name="Zhu J."/>
            <person name="Ruan X."/>
            <person name="Zhao L."/>
            <person name="Wei J."/>
            <person name="Que T."/>
            <person name="Du C."/>
            <person name="Cheng J."/>
            <person name="Dai P."/>
            <person name="Han X."/>
            <person name="Huang E."/>
            <person name="Gao Y."/>
            <person name="Liu J."/>
            <person name="Shao H."/>
            <person name="Ye R."/>
            <person name="Li L."/>
            <person name="Wei W."/>
            <person name="Wang X."/>
            <person name="Wang C."/>
            <person name="Huo Q."/>
            <person name="Li W."/>
            <person name="Guo W."/>
            <person name="Chen H."/>
            <person name="Chen S."/>
            <person name="Zhou L."/>
            <person name="Zhou L."/>
            <person name="Ni X."/>
            <person name="Tian J."/>
            <person name="Zhou Y."/>
            <person name="Sheng Y."/>
            <person name="Liu T."/>
            <person name="Pan Y."/>
            <person name="Xia L."/>
            <person name="Li J."/>
            <person name="Zhao F."/>
            <person name="Cao W."/>
        </authorList>
    </citation>
    <scope>NUCLEOTIDE SEQUENCE</scope>
    <source>
        <strain evidence="3">Rmic-2018</strain>
        <tissue evidence="3">Larvae</tissue>
    </source>
</reference>
<accession>A0A9J6DQ42</accession>
<reference evidence="3" key="1">
    <citation type="journal article" date="2020" name="Cell">
        <title>Large-Scale Comparative Analyses of Tick Genomes Elucidate Their Genetic Diversity and Vector Capacities.</title>
        <authorList>
            <consortium name="Tick Genome and Microbiome Consortium (TIGMIC)"/>
            <person name="Jia N."/>
            <person name="Wang J."/>
            <person name="Shi W."/>
            <person name="Du L."/>
            <person name="Sun Y."/>
            <person name="Zhan W."/>
            <person name="Jiang J.F."/>
            <person name="Wang Q."/>
            <person name="Zhang B."/>
            <person name="Ji P."/>
            <person name="Bell-Sakyi L."/>
            <person name="Cui X.M."/>
            <person name="Yuan T.T."/>
            <person name="Jiang B.G."/>
            <person name="Yang W.F."/>
            <person name="Lam T.T."/>
            <person name="Chang Q.C."/>
            <person name="Ding S.J."/>
            <person name="Wang X.J."/>
            <person name="Zhu J.G."/>
            <person name="Ruan X.D."/>
            <person name="Zhao L."/>
            <person name="Wei J.T."/>
            <person name="Ye R.Z."/>
            <person name="Que T.C."/>
            <person name="Du C.H."/>
            <person name="Zhou Y.H."/>
            <person name="Cheng J.X."/>
            <person name="Dai P.F."/>
            <person name="Guo W.B."/>
            <person name="Han X.H."/>
            <person name="Huang E.J."/>
            <person name="Li L.F."/>
            <person name="Wei W."/>
            <person name="Gao Y.C."/>
            <person name="Liu J.Z."/>
            <person name="Shao H.Z."/>
            <person name="Wang X."/>
            <person name="Wang C.C."/>
            <person name="Yang T.C."/>
            <person name="Huo Q.B."/>
            <person name="Li W."/>
            <person name="Chen H.Y."/>
            <person name="Chen S.E."/>
            <person name="Zhou L.G."/>
            <person name="Ni X.B."/>
            <person name="Tian J.H."/>
            <person name="Sheng Y."/>
            <person name="Liu T."/>
            <person name="Pan Y.S."/>
            <person name="Xia L.Y."/>
            <person name="Li J."/>
            <person name="Zhao F."/>
            <person name="Cao W.C."/>
        </authorList>
    </citation>
    <scope>NUCLEOTIDE SEQUENCE</scope>
    <source>
        <strain evidence="3">Rmic-2018</strain>
    </source>
</reference>
<dbReference type="GO" id="GO:0005886">
    <property type="term" value="C:plasma membrane"/>
    <property type="evidence" value="ECO:0007669"/>
    <property type="project" value="TreeGrafter"/>
</dbReference>
<keyword evidence="2" id="KW-1133">Transmembrane helix</keyword>
<dbReference type="SUPFAM" id="SSF55486">
    <property type="entry name" value="Metalloproteases ('zincins'), catalytic domain"/>
    <property type="match status" value="1"/>
</dbReference>
<evidence type="ECO:0000256" key="2">
    <source>
        <dbReference type="SAM" id="Phobius"/>
    </source>
</evidence>
<name>A0A9J6DQ42_RHIMP</name>
<sequence>MGHAPPVPLDGGKDAVSHPRPATRASSWYTGAHTNDARTEEPGPPDGTRNRSARFGLPVGIGRRICARQSSSGTRGATGKPGQHGVVSRSSIIPAPPNGSVRGAVTVPPESHFLRVSHSPTEPRPVLSVLAVGACLLFIVMVVTIVIVVLLPARPGMAPNVCSTIECLVYGEQLASSIDSSMPPCHNFTHFVCGGWRREHRLSVREELSERVMERMTRLVRAIAGAGHVPEQRATGGGRLPQDAVHVLLYCSLKLGWNVILRVVPRWSDQEVTSFLVDPGEAYHFVIRRPRTPNADFQHYFENLRNIFLVPSNDVTTFEDVVHLEGFFRDELTAAYYERNEYEVYTSGHHFVYTFFDLWDNHGETGTYGYTSWCTVQVAALYANRDLILNYYGGSARRAQAYHGAFCVTAAYVFSRYALFGSYSAEIIRGNMLKMAENLTRAVGDSFLRRLTRWRHFKRHIQVVSNWSSLSKALRSFETVQDTEFAPTGLDMTDSFVQNWRKSTLVSRSTDDSVLLAATNSLELFAVYALGPQKNFQLLPAALSFPLFDTALTTPVVYAGFGVSVAWALGLLFLAAYSSDPMANATVAQLMNCVAGKPGGTALDVDAVTAVALAADAVLDALEQDAQVATELPIPRLEGFTPMQLFFIAMCFVHCEGGVSSGSRDDICDLSLRHVRRFALAFDCAAESPMNPAQRCEVP</sequence>